<sequence length="348" mass="40127">MALTRTRSCQMRDLALSILDEIAGLDPSPGAYSNPKNRKSIPFACLYPHQHTNQTAQHLYFMGRVDFWDIYHDIKGRMRRRTGEYVLRSTPGWGKSYILALLACLLMRRRKVIFIPDCQSFSGSVFHEVRLSYALAYAQDARKFQYLMEMNSWDELINFTDYEHDIGVQHIFIIDGTRAENLSYGNPSAIIAGDCRGILSDRNMSDLRRISFDQILIRSSNSLCSTDQGSRIHTDGRFFFGGLTPIEMIWWWRYHEELERLPGLLQFRGTNEYTDKEAVALRRDELQVLTGCNFHLLNAALDLKGESDTRGLSYDDFLSLLVQREPFRSIRAEVRGIAFSVGFIDSNM</sequence>
<comment type="caution">
    <text evidence="1">The sequence shown here is derived from an EMBL/GenBank/DDBJ whole genome shotgun (WGS) entry which is preliminary data.</text>
</comment>
<protein>
    <submittedName>
        <fullName evidence="1">Uncharacterized protein</fullName>
    </submittedName>
</protein>
<dbReference type="Proteomes" id="UP000480548">
    <property type="component" value="Unassembled WGS sequence"/>
</dbReference>
<reference evidence="1 2" key="1">
    <citation type="submission" date="2019-06" db="EMBL/GenBank/DDBJ databases">
        <authorList>
            <person name="Palmer J.M."/>
        </authorList>
    </citation>
    <scope>NUCLEOTIDE SEQUENCE [LARGE SCALE GENOMIC DNA]</scope>
    <source>
        <strain evidence="1 2">TWF703</strain>
    </source>
</reference>
<proteinExistence type="predicted"/>
<evidence type="ECO:0000313" key="2">
    <source>
        <dbReference type="Proteomes" id="UP000480548"/>
    </source>
</evidence>
<name>A0A7C8JTU1_ORBOL</name>
<accession>A0A7C8JTU1</accession>
<organism evidence="1 2">
    <name type="scientific">Orbilia oligospora</name>
    <name type="common">Nematode-trapping fungus</name>
    <name type="synonym">Arthrobotrys oligospora</name>
    <dbReference type="NCBI Taxonomy" id="2813651"/>
    <lineage>
        <taxon>Eukaryota</taxon>
        <taxon>Fungi</taxon>
        <taxon>Dikarya</taxon>
        <taxon>Ascomycota</taxon>
        <taxon>Pezizomycotina</taxon>
        <taxon>Orbiliomycetes</taxon>
        <taxon>Orbiliales</taxon>
        <taxon>Orbiliaceae</taxon>
        <taxon>Orbilia</taxon>
    </lineage>
</organism>
<gene>
    <name evidence="1" type="ORF">TWF703_005717</name>
</gene>
<evidence type="ECO:0000313" key="1">
    <source>
        <dbReference type="EMBL" id="KAF3146170.1"/>
    </source>
</evidence>
<dbReference type="AlphaFoldDB" id="A0A7C8JTU1"/>
<dbReference type="EMBL" id="WIQZ01000003">
    <property type="protein sequence ID" value="KAF3146170.1"/>
    <property type="molecule type" value="Genomic_DNA"/>
</dbReference>